<keyword evidence="5" id="KW-1185">Reference proteome</keyword>
<keyword evidence="1" id="KW-1133">Transmembrane helix</keyword>
<name>A0A0H5CY86_9RHOB</name>
<dbReference type="InterPro" id="IPR007349">
    <property type="entry name" value="DUF418"/>
</dbReference>
<keyword evidence="1" id="KW-0472">Membrane</keyword>
<evidence type="ECO:0000313" key="4">
    <source>
        <dbReference type="EMBL" id="CRL09997.1"/>
    </source>
</evidence>
<sequence>MTRPSSGADRLLGLDLARYVAFVGMVIVNFKIAMGAEGGAGLAAAVTSAIEGRAAATFVVLAGIGLGLAGQAGLAQTGAVTLRRAMFLLALGLVNMTIFEADILHYYAVYFVFGVALLRLSSAGVIAVMAGLNGLALVMILSLDFDQGWDWQSYHYADFWTAAGFLRNLLFNGWHPVVPWLGFLVFGVLLSRQALAERAVQLWLVLGGGLAVALAEAGSSMLAPVLASIDPELAVLAGTDPVPATVFYFVAGSGAAAAVVGACLLLAGPLARVGLVSLLVPAGRQTLTLYIAHIVLGMGALEALGLLGGRSVQEALMAALVFCAVATVYAVLWARLFKRGPIEAAMRRIAG</sequence>
<dbReference type="PANTHER" id="PTHR30590:SF3">
    <property type="entry name" value="HYPOTHETICAL MEMBRANE SPANNING PROTEIN"/>
    <property type="match status" value="1"/>
</dbReference>
<dbReference type="EMBL" id="CVRL01000010">
    <property type="protein sequence ID" value="CRL09997.1"/>
    <property type="molecule type" value="Genomic_DNA"/>
</dbReference>
<proteinExistence type="predicted"/>
<dbReference type="InterPro" id="IPR012429">
    <property type="entry name" value="HGSNAT_cat"/>
</dbReference>
<organism evidence="4 5">
    <name type="scientific">Phaeobacter italicus</name>
    <dbReference type="NCBI Taxonomy" id="481446"/>
    <lineage>
        <taxon>Bacteria</taxon>
        <taxon>Pseudomonadati</taxon>
        <taxon>Pseudomonadota</taxon>
        <taxon>Alphaproteobacteria</taxon>
        <taxon>Rhodobacterales</taxon>
        <taxon>Roseobacteraceae</taxon>
        <taxon>Phaeobacter</taxon>
    </lineage>
</organism>
<dbReference type="Pfam" id="PF04235">
    <property type="entry name" value="DUF418"/>
    <property type="match status" value="1"/>
</dbReference>
<dbReference type="RefSeq" id="WP_050672687.1">
    <property type="nucleotide sequence ID" value="NZ_CVRL01000010.1"/>
</dbReference>
<feature type="transmembrane region" description="Helical" evidence="1">
    <location>
        <begin position="54"/>
        <end position="74"/>
    </location>
</feature>
<dbReference type="InterPro" id="IPR052529">
    <property type="entry name" value="Bact_Transport_Assoc"/>
</dbReference>
<reference evidence="5" key="1">
    <citation type="submission" date="2015-05" db="EMBL/GenBank/DDBJ databases">
        <authorList>
            <person name="Rodrigo-Torres Lidia"/>
            <person name="Arahal R.David."/>
        </authorList>
    </citation>
    <scope>NUCLEOTIDE SEQUENCE [LARGE SCALE GENOMIC DNA]</scope>
    <source>
        <strain evidence="5">CECT 7321</strain>
    </source>
</reference>
<dbReference type="Pfam" id="PF07786">
    <property type="entry name" value="HGSNAT_cat"/>
    <property type="match status" value="1"/>
</dbReference>
<gene>
    <name evidence="4" type="ORF">NIT7321_00834</name>
</gene>
<keyword evidence="1" id="KW-0812">Transmembrane</keyword>
<feature type="transmembrane region" description="Helical" evidence="1">
    <location>
        <begin position="177"/>
        <end position="195"/>
    </location>
</feature>
<feature type="transmembrane region" description="Helical" evidence="1">
    <location>
        <begin position="12"/>
        <end position="34"/>
    </location>
</feature>
<dbReference type="STRING" id="481446.NIT7645_03173"/>
<feature type="transmembrane region" description="Helical" evidence="1">
    <location>
        <begin position="315"/>
        <end position="337"/>
    </location>
</feature>
<dbReference type="Proteomes" id="UP000043764">
    <property type="component" value="Unassembled WGS sequence"/>
</dbReference>
<accession>A0A0H5CY86</accession>
<dbReference type="AlphaFoldDB" id="A0A0H5CY86"/>
<protein>
    <submittedName>
        <fullName evidence="4">Putative membrane protein</fullName>
    </submittedName>
</protein>
<feature type="transmembrane region" description="Helical" evidence="1">
    <location>
        <begin position="202"/>
        <end position="226"/>
    </location>
</feature>
<evidence type="ECO:0000259" key="3">
    <source>
        <dbReference type="Pfam" id="PF07786"/>
    </source>
</evidence>
<evidence type="ECO:0000256" key="1">
    <source>
        <dbReference type="SAM" id="Phobius"/>
    </source>
</evidence>
<feature type="domain" description="Heparan-alpha-glucosaminide N-acetyltransferase catalytic" evidence="3">
    <location>
        <begin position="10"/>
        <end position="202"/>
    </location>
</feature>
<feature type="transmembrane region" description="Helical" evidence="1">
    <location>
        <begin position="120"/>
        <end position="141"/>
    </location>
</feature>
<feature type="transmembrane region" description="Helical" evidence="1">
    <location>
        <begin position="86"/>
        <end position="108"/>
    </location>
</feature>
<evidence type="ECO:0000259" key="2">
    <source>
        <dbReference type="Pfam" id="PF04235"/>
    </source>
</evidence>
<dbReference type="PANTHER" id="PTHR30590">
    <property type="entry name" value="INNER MEMBRANE PROTEIN"/>
    <property type="match status" value="1"/>
</dbReference>
<feature type="domain" description="DUF418" evidence="2">
    <location>
        <begin position="244"/>
        <end position="349"/>
    </location>
</feature>
<feature type="transmembrane region" description="Helical" evidence="1">
    <location>
        <begin position="246"/>
        <end position="267"/>
    </location>
</feature>
<evidence type="ECO:0000313" key="5">
    <source>
        <dbReference type="Proteomes" id="UP000043764"/>
    </source>
</evidence>